<feature type="domain" description="Hydantoinase A/oxoprolinase" evidence="2">
    <location>
        <begin position="210"/>
        <end position="501"/>
    </location>
</feature>
<dbReference type="SUPFAM" id="SSF53067">
    <property type="entry name" value="Actin-like ATPase domain"/>
    <property type="match status" value="1"/>
</dbReference>
<dbReference type="Proteomes" id="UP000521868">
    <property type="component" value="Unassembled WGS sequence"/>
</dbReference>
<reference evidence="5 6" key="1">
    <citation type="journal article" date="2020" name="Nature">
        <title>Bacterial chemolithoautotrophy via manganese oxidation.</title>
        <authorList>
            <person name="Yu H."/>
            <person name="Leadbetter J.R."/>
        </authorList>
    </citation>
    <scope>NUCLEOTIDE SEQUENCE [LARGE SCALE GENOMIC DNA]</scope>
    <source>
        <strain evidence="5 6">RBP-1</strain>
    </source>
</reference>
<dbReference type="InterPro" id="IPR002821">
    <property type="entry name" value="Hydantoinase_A"/>
</dbReference>
<dbReference type="PANTHER" id="PTHR11365">
    <property type="entry name" value="5-OXOPROLINASE RELATED"/>
    <property type="match status" value="1"/>
</dbReference>
<dbReference type="AlphaFoldDB" id="A0A7X6I8D0"/>
<dbReference type="InterPro" id="IPR008040">
    <property type="entry name" value="Hydant_A_N"/>
</dbReference>
<dbReference type="GO" id="GO:0005829">
    <property type="term" value="C:cytosol"/>
    <property type="evidence" value="ECO:0007669"/>
    <property type="project" value="TreeGrafter"/>
</dbReference>
<dbReference type="PANTHER" id="PTHR11365:SF23">
    <property type="entry name" value="HYPOTHETICAL 5-OXOPROLINASE (EUROFUNG)-RELATED"/>
    <property type="match status" value="1"/>
</dbReference>
<dbReference type="Pfam" id="PF19278">
    <property type="entry name" value="Hydant_A_C"/>
    <property type="match status" value="1"/>
</dbReference>
<dbReference type="GO" id="GO:0017168">
    <property type="term" value="F:5-oxoprolinase (ATP-hydrolyzing) activity"/>
    <property type="evidence" value="ECO:0007669"/>
    <property type="project" value="TreeGrafter"/>
</dbReference>
<dbReference type="InterPro" id="IPR049517">
    <property type="entry name" value="ACX-like_C"/>
</dbReference>
<keyword evidence="6" id="KW-1185">Reference proteome</keyword>
<gene>
    <name evidence="5" type="ORF">RAMLITH_21950</name>
</gene>
<dbReference type="GO" id="GO:0006749">
    <property type="term" value="P:glutathione metabolic process"/>
    <property type="evidence" value="ECO:0007669"/>
    <property type="project" value="TreeGrafter"/>
</dbReference>
<evidence type="ECO:0000313" key="5">
    <source>
        <dbReference type="EMBL" id="NKE68486.1"/>
    </source>
</evidence>
<dbReference type="InterPro" id="IPR043129">
    <property type="entry name" value="ATPase_NBD"/>
</dbReference>
<dbReference type="Pfam" id="PF01968">
    <property type="entry name" value="Hydantoinase_A"/>
    <property type="match status" value="1"/>
</dbReference>
<dbReference type="RefSeq" id="WP_168109603.1">
    <property type="nucleotide sequence ID" value="NZ_VTOX01000010.1"/>
</dbReference>
<evidence type="ECO:0000259" key="4">
    <source>
        <dbReference type="Pfam" id="PF19278"/>
    </source>
</evidence>
<organism evidence="5 6">
    <name type="scientific">Ramlibacter lithotrophicus</name>
    <dbReference type="NCBI Taxonomy" id="2606681"/>
    <lineage>
        <taxon>Bacteria</taxon>
        <taxon>Pseudomonadati</taxon>
        <taxon>Pseudomonadota</taxon>
        <taxon>Betaproteobacteria</taxon>
        <taxon>Burkholderiales</taxon>
        <taxon>Comamonadaceae</taxon>
        <taxon>Ramlibacter</taxon>
    </lineage>
</organism>
<protein>
    <submittedName>
        <fullName evidence="5">Hydantoinase/oxoprolinase family protein</fullName>
    </submittedName>
</protein>
<proteinExistence type="predicted"/>
<evidence type="ECO:0000259" key="3">
    <source>
        <dbReference type="Pfam" id="PF05378"/>
    </source>
</evidence>
<evidence type="ECO:0000256" key="1">
    <source>
        <dbReference type="SAM" id="MobiDB-lite"/>
    </source>
</evidence>
<sequence length="710" mass="75625">MKAGNGKANWRIGVDIGGTFTDLVMTDAATGRLFNEKVLTTPDDPSRGVLGGIELILGNNKVAAADVEHVIHGTTLVANALIERKGVRTALVTTAGFRDVLEIAREWRYDIYDLFLTPVASLVPRSLRFEVKERVAYDGSIVEPLDTTALEQVAQQIAASGVEAVAVCFLHSFKRADHEMQAKRILEQRLPQVTVCVSSEVMPEIGEYERTATAVCNAYVQPLFRKYISGLIEGLKRMGIHRDLYLMQSDGGTVHSDTAIEYPIRLVQSGPAGGVQATSLIGRLAGSPEILCFDMGGTTAKACLIDGGQPTVTTDFEVARLQRFRKGSGIPLKVPAVDMIEIGSGGGSISRINQLGLIQVGPDSSSAVPGPACYGQGGADPTVTDADLLLGYLDANAFLGGDMKLDRAAAERALQDRIATPLGITLTEAAFGIHETVNETMAQAAGIHALEKGKKASDYVMVPIGGAGPVHACHVAQKLGMKRAIIPIGAGVASAFGFLASPMSFQFVQASVSSLAQLDLPALREMIAGLERKGRALLLNSGVAEADCQVRVSAAMRYVGQGYEVEVPVPGLEDGASVREQLAREFDRCYEDLYGRVEKDTPAEIVSWRVVVQGPTPELTARTQAPSVSDATARDRADSARKGERQAFSVTRGAFAATPVYDRYRLVPGARLQGPAIIEERESTVVVPDAAVVTVDGYRNLVVDLPVKAG</sequence>
<feature type="domain" description="Acetophenone carboxylase-like C-terminal" evidence="4">
    <location>
        <begin position="524"/>
        <end position="699"/>
    </location>
</feature>
<feature type="region of interest" description="Disordered" evidence="1">
    <location>
        <begin position="619"/>
        <end position="643"/>
    </location>
</feature>
<evidence type="ECO:0000259" key="2">
    <source>
        <dbReference type="Pfam" id="PF01968"/>
    </source>
</evidence>
<dbReference type="Pfam" id="PF05378">
    <property type="entry name" value="Hydant_A_N"/>
    <property type="match status" value="1"/>
</dbReference>
<feature type="compositionally biased region" description="Basic and acidic residues" evidence="1">
    <location>
        <begin position="632"/>
        <end position="643"/>
    </location>
</feature>
<feature type="domain" description="Hydantoinase/oxoprolinase N-terminal" evidence="3">
    <location>
        <begin position="11"/>
        <end position="188"/>
    </location>
</feature>
<accession>A0A7X6I8D0</accession>
<evidence type="ECO:0000313" key="6">
    <source>
        <dbReference type="Proteomes" id="UP000521868"/>
    </source>
</evidence>
<comment type="caution">
    <text evidence="5">The sequence shown here is derived from an EMBL/GenBank/DDBJ whole genome shotgun (WGS) entry which is preliminary data.</text>
</comment>
<dbReference type="EMBL" id="VTOX01000010">
    <property type="protein sequence ID" value="NKE68486.1"/>
    <property type="molecule type" value="Genomic_DNA"/>
</dbReference>
<dbReference type="InterPro" id="IPR045079">
    <property type="entry name" value="Oxoprolinase-like"/>
</dbReference>
<name>A0A7X6I8D0_9BURK</name>